<evidence type="ECO:0000313" key="1">
    <source>
        <dbReference type="EMBL" id="KAI0059614.1"/>
    </source>
</evidence>
<keyword evidence="1" id="KW-0560">Oxidoreductase</keyword>
<reference evidence="1" key="2">
    <citation type="journal article" date="2022" name="New Phytol.">
        <title>Evolutionary transition to the ectomycorrhizal habit in the genomes of a hyperdiverse lineage of mushroom-forming fungi.</title>
        <authorList>
            <person name="Looney B."/>
            <person name="Miyauchi S."/>
            <person name="Morin E."/>
            <person name="Drula E."/>
            <person name="Courty P.E."/>
            <person name="Kohler A."/>
            <person name="Kuo A."/>
            <person name="LaButti K."/>
            <person name="Pangilinan J."/>
            <person name="Lipzen A."/>
            <person name="Riley R."/>
            <person name="Andreopoulos W."/>
            <person name="He G."/>
            <person name="Johnson J."/>
            <person name="Nolan M."/>
            <person name="Tritt A."/>
            <person name="Barry K.W."/>
            <person name="Grigoriev I.V."/>
            <person name="Nagy L.G."/>
            <person name="Hibbett D."/>
            <person name="Henrissat B."/>
            <person name="Matheny P.B."/>
            <person name="Labbe J."/>
            <person name="Martin F.M."/>
        </authorList>
    </citation>
    <scope>NUCLEOTIDE SEQUENCE</scope>
    <source>
        <strain evidence="1">HHB10654</strain>
    </source>
</reference>
<reference evidence="1" key="1">
    <citation type="submission" date="2021-03" db="EMBL/GenBank/DDBJ databases">
        <authorList>
            <consortium name="DOE Joint Genome Institute"/>
            <person name="Ahrendt S."/>
            <person name="Looney B.P."/>
            <person name="Miyauchi S."/>
            <person name="Morin E."/>
            <person name="Drula E."/>
            <person name="Courty P.E."/>
            <person name="Chicoki N."/>
            <person name="Fauchery L."/>
            <person name="Kohler A."/>
            <person name="Kuo A."/>
            <person name="Labutti K."/>
            <person name="Pangilinan J."/>
            <person name="Lipzen A."/>
            <person name="Riley R."/>
            <person name="Andreopoulos W."/>
            <person name="He G."/>
            <person name="Johnson J."/>
            <person name="Barry K.W."/>
            <person name="Grigoriev I.V."/>
            <person name="Nagy L."/>
            <person name="Hibbett D."/>
            <person name="Henrissat B."/>
            <person name="Matheny P.B."/>
            <person name="Labbe J."/>
            <person name="Martin F."/>
        </authorList>
    </citation>
    <scope>NUCLEOTIDE SEQUENCE</scope>
    <source>
        <strain evidence="1">HHB10654</strain>
    </source>
</reference>
<keyword evidence="1" id="KW-0575">Peroxidase</keyword>
<dbReference type="Proteomes" id="UP000814140">
    <property type="component" value="Unassembled WGS sequence"/>
</dbReference>
<accession>A0ACB8SSZ2</accession>
<name>A0ACB8SSZ2_9AGAM</name>
<comment type="caution">
    <text evidence="1">The sequence shown here is derived from an EMBL/GenBank/DDBJ whole genome shotgun (WGS) entry which is preliminary data.</text>
</comment>
<evidence type="ECO:0000313" key="2">
    <source>
        <dbReference type="Proteomes" id="UP000814140"/>
    </source>
</evidence>
<gene>
    <name evidence="1" type="ORF">BV25DRAFT_1828877</name>
</gene>
<organism evidence="1 2">
    <name type="scientific">Artomyces pyxidatus</name>
    <dbReference type="NCBI Taxonomy" id="48021"/>
    <lineage>
        <taxon>Eukaryota</taxon>
        <taxon>Fungi</taxon>
        <taxon>Dikarya</taxon>
        <taxon>Basidiomycota</taxon>
        <taxon>Agaricomycotina</taxon>
        <taxon>Agaricomycetes</taxon>
        <taxon>Russulales</taxon>
        <taxon>Auriscalpiaceae</taxon>
        <taxon>Artomyces</taxon>
    </lineage>
</organism>
<sequence length="360" mass="38991">MLMLKISPYFPFATVWLLCARQASGASVPRERCASGGSEVSDLRCCQWFDVARDLQENLFSHSCEEDALEAIRLAFHDGVGRSRALEHNGTFRGGADGSILRFSEIELAYAENHAVDDIVHAIKPFADKHGVGNGDIVQFAAAIALSNCPGSPRLRFFSGRTEAKSPAPEHLVPSPASSASDILTRMDDAGFTSDELVALLAAHSIGRQRTLDSTRRCEGMALDSTPDAFDTQFYLDVMLKGTTYPGNGSHYGEALSPLKTQFRLFSDEAIARHPSTACTWQSFIDRQGAMMNAFAEAMHKLAVNGQDVESLVDCSEAIPSPPLQLWTTPVVYPPGTGFKNVERKCFDSAFPSLSSGSGS</sequence>
<dbReference type="EMBL" id="MU277225">
    <property type="protein sequence ID" value="KAI0059614.1"/>
    <property type="molecule type" value="Genomic_DNA"/>
</dbReference>
<protein>
    <submittedName>
        <fullName evidence="1">Manganese-dependent peroxidase</fullName>
    </submittedName>
</protein>
<keyword evidence="2" id="KW-1185">Reference proteome</keyword>
<proteinExistence type="predicted"/>